<dbReference type="Proteomes" id="UP000249239">
    <property type="component" value="Unassembled WGS sequence"/>
</dbReference>
<accession>A0A2W7NCK9</accession>
<evidence type="ECO:0000313" key="1">
    <source>
        <dbReference type="EMBL" id="PZX18111.1"/>
    </source>
</evidence>
<gene>
    <name evidence="1" type="ORF">LX69_01148</name>
</gene>
<sequence length="156" mass="17239">MNTTETKAGRTLTEQPVRFSVNGKPFEITGLTLGTIIRMSTISAGFAHIDGNQAVVPAMLGNSGNMKPLCRLLAIGITNARPAWWNLLARWKEWRLSYFLLWHLNAGEIFQLTSVLVKQMNTEAFFFTMQLISGANILRSTKAAGEEKPSGEALPE</sequence>
<organism evidence="1 2">
    <name type="scientific">Breznakibacter xylanolyticus</name>
    <dbReference type="NCBI Taxonomy" id="990"/>
    <lineage>
        <taxon>Bacteria</taxon>
        <taxon>Pseudomonadati</taxon>
        <taxon>Bacteroidota</taxon>
        <taxon>Bacteroidia</taxon>
        <taxon>Marinilabiliales</taxon>
        <taxon>Marinilabiliaceae</taxon>
        <taxon>Breznakibacter</taxon>
    </lineage>
</organism>
<reference evidence="1 2" key="1">
    <citation type="submission" date="2018-06" db="EMBL/GenBank/DDBJ databases">
        <title>Genomic Encyclopedia of Archaeal and Bacterial Type Strains, Phase II (KMG-II): from individual species to whole genera.</title>
        <authorList>
            <person name="Goeker M."/>
        </authorList>
    </citation>
    <scope>NUCLEOTIDE SEQUENCE [LARGE SCALE GENOMIC DNA]</scope>
    <source>
        <strain evidence="1 2">DSM 6779</strain>
    </source>
</reference>
<comment type="caution">
    <text evidence="1">The sequence shown here is derived from an EMBL/GenBank/DDBJ whole genome shotgun (WGS) entry which is preliminary data.</text>
</comment>
<proteinExistence type="predicted"/>
<name>A0A2W7NCK9_9BACT</name>
<dbReference type="EMBL" id="QKZK01000007">
    <property type="protein sequence ID" value="PZX18111.1"/>
    <property type="molecule type" value="Genomic_DNA"/>
</dbReference>
<protein>
    <submittedName>
        <fullName evidence="1">Uncharacterized protein</fullName>
    </submittedName>
</protein>
<dbReference type="RefSeq" id="WP_111444852.1">
    <property type="nucleotide sequence ID" value="NZ_QKZK01000007.1"/>
</dbReference>
<keyword evidence="2" id="KW-1185">Reference proteome</keyword>
<evidence type="ECO:0000313" key="2">
    <source>
        <dbReference type="Proteomes" id="UP000249239"/>
    </source>
</evidence>
<dbReference type="AlphaFoldDB" id="A0A2W7NCK9"/>